<sequence>MKTKEKKLIKQIKAGDDTALEKLFALQKPLVNTILRRYYLSHYDRKDWEQEAMIVCYEAALVYSSKRGNFGSFYRVKLSNHARTLVRYHMAVRRQIYNNCVSWESAKVHGIQEPVRSELAIPIDDTYNNFVKSLSRLELIALLTILGEISTEYAIDNMKVEAIQLIRARSRTIRKMRNVLF</sequence>
<name>C2ER02_9LACO</name>
<organism evidence="1 2">
    <name type="scientific">Lactobacillus ultunensis DSM 16047</name>
    <dbReference type="NCBI Taxonomy" id="525365"/>
    <lineage>
        <taxon>Bacteria</taxon>
        <taxon>Bacillati</taxon>
        <taxon>Bacillota</taxon>
        <taxon>Bacilli</taxon>
        <taxon>Lactobacillales</taxon>
        <taxon>Lactobacillaceae</taxon>
        <taxon>Lactobacillus</taxon>
    </lineage>
</organism>
<reference evidence="1 2" key="1">
    <citation type="submission" date="2009-01" db="EMBL/GenBank/DDBJ databases">
        <authorList>
            <person name="Qin X."/>
            <person name="Bachman B."/>
            <person name="Battles P."/>
            <person name="Bell A."/>
            <person name="Bess C."/>
            <person name="Bickham C."/>
            <person name="Chaboub L."/>
            <person name="Chen D."/>
            <person name="Coyle M."/>
            <person name="Deiros D.R."/>
            <person name="Dinh H."/>
            <person name="Forbes L."/>
            <person name="Fowler G."/>
            <person name="Francisco L."/>
            <person name="Fu Q."/>
            <person name="Gubbala S."/>
            <person name="Hale W."/>
            <person name="Han Y."/>
            <person name="Hemphill L."/>
            <person name="Highlander S.K."/>
            <person name="Hirani K."/>
            <person name="Hogues M."/>
            <person name="Jackson L."/>
            <person name="Jakkamsetti A."/>
            <person name="Javaid M."/>
            <person name="Jiang H."/>
            <person name="Korchina V."/>
            <person name="Kovar C."/>
            <person name="Lara F."/>
            <person name="Lee S."/>
            <person name="Mata R."/>
            <person name="Mathew T."/>
            <person name="Moen C."/>
            <person name="Morales K."/>
            <person name="Munidasa M."/>
            <person name="Nazareth L."/>
            <person name="Ngo R."/>
            <person name="Nguyen L."/>
            <person name="Okwuonu G."/>
            <person name="Ongeri F."/>
            <person name="Patil S."/>
            <person name="Petrosino J."/>
            <person name="Pham C."/>
            <person name="Pham P."/>
            <person name="Pu L.-L."/>
            <person name="Puazo M."/>
            <person name="Raj R."/>
            <person name="Reid J."/>
            <person name="Rouhana J."/>
            <person name="Saada N."/>
            <person name="Shang Y."/>
            <person name="Simmons D."/>
            <person name="Thornton R."/>
            <person name="Warren J."/>
            <person name="Weissenberger G."/>
            <person name="Zhang J."/>
            <person name="Zhang L."/>
            <person name="Zhou C."/>
            <person name="Zhu D."/>
            <person name="Muzny D."/>
            <person name="Worley K."/>
            <person name="Gibbs R."/>
        </authorList>
    </citation>
    <scope>NUCLEOTIDE SEQUENCE [LARGE SCALE GENOMIC DNA]</scope>
    <source>
        <strain evidence="1 2">DSM 16047</strain>
    </source>
</reference>
<dbReference type="GO" id="GO:0006352">
    <property type="term" value="P:DNA-templated transcription initiation"/>
    <property type="evidence" value="ECO:0007669"/>
    <property type="project" value="InterPro"/>
</dbReference>
<proteinExistence type="predicted"/>
<evidence type="ECO:0000313" key="1">
    <source>
        <dbReference type="EMBL" id="EEJ71155.1"/>
    </source>
</evidence>
<gene>
    <name evidence="1" type="ORF">HMPREF0548_2098</name>
</gene>
<dbReference type="OrthoDB" id="1767844at2"/>
<accession>C2ER02</accession>
<dbReference type="PATRIC" id="fig|525365.8.peg.1093"/>
<dbReference type="Proteomes" id="UP000005583">
    <property type="component" value="Unassembled WGS sequence"/>
</dbReference>
<dbReference type="Gene3D" id="1.10.1740.10">
    <property type="match status" value="1"/>
</dbReference>
<dbReference type="EMBL" id="ACGU01000110">
    <property type="protein sequence ID" value="EEJ71155.1"/>
    <property type="molecule type" value="Genomic_DNA"/>
</dbReference>
<dbReference type="GO" id="GO:0003700">
    <property type="term" value="F:DNA-binding transcription factor activity"/>
    <property type="evidence" value="ECO:0007669"/>
    <property type="project" value="InterPro"/>
</dbReference>
<dbReference type="STRING" id="525365.HMPREF0548_2098"/>
<dbReference type="RefSeq" id="WP_007126844.1">
    <property type="nucleotide sequence ID" value="NZ_AZFO01000003.1"/>
</dbReference>
<protein>
    <submittedName>
        <fullName evidence="1">RNA polymerase sigma factor, sigma-70 family</fullName>
    </submittedName>
</protein>
<keyword evidence="2" id="KW-1185">Reference proteome</keyword>
<dbReference type="InterPro" id="IPR013325">
    <property type="entry name" value="RNA_pol_sigma_r2"/>
</dbReference>
<dbReference type="AlphaFoldDB" id="C2ER02"/>
<comment type="caution">
    <text evidence="1">The sequence shown here is derived from an EMBL/GenBank/DDBJ whole genome shotgun (WGS) entry which is preliminary data.</text>
</comment>
<dbReference type="eggNOG" id="COG1595">
    <property type="taxonomic scope" value="Bacteria"/>
</dbReference>
<dbReference type="HOGENOM" id="CLU_090333_1_2_9"/>
<dbReference type="SUPFAM" id="SSF88946">
    <property type="entry name" value="Sigma2 domain of RNA polymerase sigma factors"/>
    <property type="match status" value="1"/>
</dbReference>
<evidence type="ECO:0000313" key="2">
    <source>
        <dbReference type="Proteomes" id="UP000005583"/>
    </source>
</evidence>